<evidence type="ECO:0000256" key="1">
    <source>
        <dbReference type="ARBA" id="ARBA00004170"/>
    </source>
</evidence>
<dbReference type="OMA" id="QTICCSI"/>
<dbReference type="PANTHER" id="PTHR23292">
    <property type="entry name" value="LIPOPOLYSACCHARIDE-INDUCED TUMOR NECROSIS FACTOR-ALPHA FACTOR"/>
    <property type="match status" value="1"/>
</dbReference>
<accession>A0A0V0QFE3</accession>
<evidence type="ECO:0000313" key="9">
    <source>
        <dbReference type="EMBL" id="KRX00869.1"/>
    </source>
</evidence>
<keyword evidence="3" id="KW-0479">Metal-binding</keyword>
<gene>
    <name evidence="9" type="ORF">PPERSA_02048</name>
</gene>
<evidence type="ECO:0000256" key="6">
    <source>
        <dbReference type="SAM" id="MobiDB-lite"/>
    </source>
</evidence>
<keyword evidence="5 7" id="KW-0472">Membrane</keyword>
<feature type="transmembrane region" description="Helical" evidence="7">
    <location>
        <begin position="86"/>
        <end position="107"/>
    </location>
</feature>
<dbReference type="PANTHER" id="PTHR23292:SF6">
    <property type="entry name" value="FI16602P1-RELATED"/>
    <property type="match status" value="1"/>
</dbReference>
<reference evidence="9 10" key="1">
    <citation type="journal article" date="2015" name="Sci. Rep.">
        <title>Genome of the facultative scuticociliatosis pathogen Pseudocohnilembus persalinus provides insight into its virulence through horizontal gene transfer.</title>
        <authorList>
            <person name="Xiong J."/>
            <person name="Wang G."/>
            <person name="Cheng J."/>
            <person name="Tian M."/>
            <person name="Pan X."/>
            <person name="Warren A."/>
            <person name="Jiang C."/>
            <person name="Yuan D."/>
            <person name="Miao W."/>
        </authorList>
    </citation>
    <scope>NUCLEOTIDE SEQUENCE [LARGE SCALE GENOMIC DNA]</scope>
    <source>
        <strain evidence="9">36N120E</strain>
    </source>
</reference>
<dbReference type="AlphaFoldDB" id="A0A0V0QFE3"/>
<dbReference type="PROSITE" id="PS51837">
    <property type="entry name" value="LITAF"/>
    <property type="match status" value="1"/>
</dbReference>
<dbReference type="GO" id="GO:0016020">
    <property type="term" value="C:membrane"/>
    <property type="evidence" value="ECO:0007669"/>
    <property type="project" value="UniProtKB-SubCell"/>
</dbReference>
<keyword evidence="10" id="KW-1185">Reference proteome</keyword>
<sequence>MHNNQNYPPTNNNPYDYPPHNNNNNNNNYNNNKNIVQQGAPMPQHHDHIIIMQGQLPKSADGHKHSTAVQCPNCGYKGITRVDHHVGGQTICCSIIIFILFWPLFFLPCFMRSCKNADHYCCNCGQYVGSSKYSIC</sequence>
<feature type="compositionally biased region" description="Low complexity" evidence="6">
    <location>
        <begin position="1"/>
        <end position="34"/>
    </location>
</feature>
<comment type="subcellular location">
    <subcellularLocation>
        <location evidence="1">Membrane</location>
        <topology evidence="1">Peripheral membrane protein</topology>
    </subcellularLocation>
</comment>
<feature type="domain" description="LITAF" evidence="8">
    <location>
        <begin position="51"/>
        <end position="133"/>
    </location>
</feature>
<proteinExistence type="inferred from homology"/>
<name>A0A0V0QFE3_PSEPJ</name>
<keyword evidence="7" id="KW-0812">Transmembrane</keyword>
<evidence type="ECO:0000256" key="4">
    <source>
        <dbReference type="ARBA" id="ARBA00022833"/>
    </source>
</evidence>
<evidence type="ECO:0000256" key="7">
    <source>
        <dbReference type="SAM" id="Phobius"/>
    </source>
</evidence>
<dbReference type="EMBL" id="LDAU01000181">
    <property type="protein sequence ID" value="KRX00869.1"/>
    <property type="molecule type" value="Genomic_DNA"/>
</dbReference>
<evidence type="ECO:0000256" key="3">
    <source>
        <dbReference type="ARBA" id="ARBA00022723"/>
    </source>
</evidence>
<organism evidence="9 10">
    <name type="scientific">Pseudocohnilembus persalinus</name>
    <name type="common">Ciliate</name>
    <dbReference type="NCBI Taxonomy" id="266149"/>
    <lineage>
        <taxon>Eukaryota</taxon>
        <taxon>Sar</taxon>
        <taxon>Alveolata</taxon>
        <taxon>Ciliophora</taxon>
        <taxon>Intramacronucleata</taxon>
        <taxon>Oligohymenophorea</taxon>
        <taxon>Scuticociliatia</taxon>
        <taxon>Philasterida</taxon>
        <taxon>Pseudocohnilembidae</taxon>
        <taxon>Pseudocohnilembus</taxon>
    </lineage>
</organism>
<dbReference type="InterPro" id="IPR037519">
    <property type="entry name" value="LITAF_fam"/>
</dbReference>
<comment type="similarity">
    <text evidence="2">Belongs to the CDIP1/LITAF family.</text>
</comment>
<keyword evidence="7" id="KW-1133">Transmembrane helix</keyword>
<evidence type="ECO:0000256" key="5">
    <source>
        <dbReference type="ARBA" id="ARBA00023136"/>
    </source>
</evidence>
<dbReference type="Pfam" id="PF10601">
    <property type="entry name" value="zf-LITAF-like"/>
    <property type="match status" value="1"/>
</dbReference>
<protein>
    <recommendedName>
        <fullName evidence="8">LITAF domain-containing protein</fullName>
    </recommendedName>
</protein>
<dbReference type="OrthoDB" id="5852176at2759"/>
<keyword evidence="4" id="KW-0862">Zinc</keyword>
<dbReference type="SMART" id="SM00714">
    <property type="entry name" value="LITAF"/>
    <property type="match status" value="1"/>
</dbReference>
<dbReference type="Proteomes" id="UP000054937">
    <property type="component" value="Unassembled WGS sequence"/>
</dbReference>
<dbReference type="InterPro" id="IPR006629">
    <property type="entry name" value="LITAF"/>
</dbReference>
<evidence type="ECO:0000256" key="2">
    <source>
        <dbReference type="ARBA" id="ARBA00005975"/>
    </source>
</evidence>
<feature type="region of interest" description="Disordered" evidence="6">
    <location>
        <begin position="1"/>
        <end position="38"/>
    </location>
</feature>
<comment type="caution">
    <text evidence="9">The sequence shown here is derived from an EMBL/GenBank/DDBJ whole genome shotgun (WGS) entry which is preliminary data.</text>
</comment>
<dbReference type="GO" id="GO:0008270">
    <property type="term" value="F:zinc ion binding"/>
    <property type="evidence" value="ECO:0007669"/>
    <property type="project" value="TreeGrafter"/>
</dbReference>
<evidence type="ECO:0000259" key="8">
    <source>
        <dbReference type="PROSITE" id="PS51837"/>
    </source>
</evidence>
<dbReference type="InParanoid" id="A0A0V0QFE3"/>
<evidence type="ECO:0000313" key="10">
    <source>
        <dbReference type="Proteomes" id="UP000054937"/>
    </source>
</evidence>